<feature type="transmembrane region" description="Helical" evidence="1">
    <location>
        <begin position="32"/>
        <end position="52"/>
    </location>
</feature>
<keyword evidence="1" id="KW-0472">Membrane</keyword>
<protein>
    <submittedName>
        <fullName evidence="2">Uncharacterized protein</fullName>
    </submittedName>
</protein>
<accession>A0ABW4GD78</accession>
<name>A0ABW4GD78_9ACTN</name>
<gene>
    <name evidence="2" type="ORF">ACFSJ0_25650</name>
</gene>
<feature type="transmembrane region" description="Helical" evidence="1">
    <location>
        <begin position="6"/>
        <end position="25"/>
    </location>
</feature>
<keyword evidence="3" id="KW-1185">Reference proteome</keyword>
<evidence type="ECO:0000313" key="3">
    <source>
        <dbReference type="Proteomes" id="UP001597097"/>
    </source>
</evidence>
<comment type="caution">
    <text evidence="2">The sequence shown here is derived from an EMBL/GenBank/DDBJ whole genome shotgun (WGS) entry which is preliminary data.</text>
</comment>
<dbReference type="EMBL" id="JBHUCM010000019">
    <property type="protein sequence ID" value="MFD1540465.1"/>
    <property type="molecule type" value="Genomic_DNA"/>
</dbReference>
<reference evidence="3" key="1">
    <citation type="journal article" date="2019" name="Int. J. Syst. Evol. Microbiol.">
        <title>The Global Catalogue of Microorganisms (GCM) 10K type strain sequencing project: providing services to taxonomists for standard genome sequencing and annotation.</title>
        <authorList>
            <consortium name="The Broad Institute Genomics Platform"/>
            <consortium name="The Broad Institute Genome Sequencing Center for Infectious Disease"/>
            <person name="Wu L."/>
            <person name="Ma J."/>
        </authorList>
    </citation>
    <scope>NUCLEOTIDE SEQUENCE [LARGE SCALE GENOMIC DNA]</scope>
    <source>
        <strain evidence="3">CGMCC 1.15399</strain>
    </source>
</reference>
<dbReference type="RefSeq" id="WP_219526905.1">
    <property type="nucleotide sequence ID" value="NZ_JAHKRM010000001.1"/>
</dbReference>
<organism evidence="2 3">
    <name type="scientific">Nonomuraea guangzhouensis</name>
    <dbReference type="NCBI Taxonomy" id="1291555"/>
    <lineage>
        <taxon>Bacteria</taxon>
        <taxon>Bacillati</taxon>
        <taxon>Actinomycetota</taxon>
        <taxon>Actinomycetes</taxon>
        <taxon>Streptosporangiales</taxon>
        <taxon>Streptosporangiaceae</taxon>
        <taxon>Nonomuraea</taxon>
    </lineage>
</organism>
<evidence type="ECO:0000313" key="2">
    <source>
        <dbReference type="EMBL" id="MFD1540465.1"/>
    </source>
</evidence>
<keyword evidence="1" id="KW-1133">Transmembrane helix</keyword>
<evidence type="ECO:0000256" key="1">
    <source>
        <dbReference type="SAM" id="Phobius"/>
    </source>
</evidence>
<keyword evidence="1" id="KW-0812">Transmembrane</keyword>
<dbReference type="Proteomes" id="UP001597097">
    <property type="component" value="Unassembled WGS sequence"/>
</dbReference>
<proteinExistence type="predicted"/>
<sequence length="56" mass="5791">MHIVTVVMSIRLGLLLVLMAGAIVSRVRVADSAAAISVDVLVLALVIALVTVRPLA</sequence>